<dbReference type="EnsemblMetazoa" id="ACOM034977-RA">
    <property type="protein sequence ID" value="ACOM034977-PA.1"/>
    <property type="gene ID" value="ACOM034977"/>
</dbReference>
<dbReference type="AlphaFoldDB" id="A0A8W7PNQ3"/>
<name>A0A8W7PNQ3_ANOCL</name>
<sequence>MYTTQEFGTVRWAVSASFSAICVLPDPGSPASSKIPRAPIPPPVSRSKTGTPKLTLRHRSACLVNISPPVTCGLVSLLAPRLGGPFGLENCGRRFSLRGCSSSCRNSSVSSAPLSISSFFATCMPCFSIVAENGPLQLEYIMRSRIEQLYPGIEYTNTTLSR</sequence>
<proteinExistence type="predicted"/>
<feature type="region of interest" description="Disordered" evidence="1">
    <location>
        <begin position="28"/>
        <end position="51"/>
    </location>
</feature>
<reference evidence="2" key="1">
    <citation type="submission" date="2022-08" db="UniProtKB">
        <authorList>
            <consortium name="EnsemblMetazoa"/>
        </authorList>
    </citation>
    <scope>IDENTIFICATION</scope>
</reference>
<protein>
    <submittedName>
        <fullName evidence="2">Uncharacterized protein</fullName>
    </submittedName>
</protein>
<evidence type="ECO:0000313" key="2">
    <source>
        <dbReference type="EnsemblMetazoa" id="ACOM034977-PA.1"/>
    </source>
</evidence>
<organism evidence="2">
    <name type="scientific">Anopheles coluzzii</name>
    <name type="common">African malaria mosquito</name>
    <dbReference type="NCBI Taxonomy" id="1518534"/>
    <lineage>
        <taxon>Eukaryota</taxon>
        <taxon>Metazoa</taxon>
        <taxon>Ecdysozoa</taxon>
        <taxon>Arthropoda</taxon>
        <taxon>Hexapoda</taxon>
        <taxon>Insecta</taxon>
        <taxon>Pterygota</taxon>
        <taxon>Neoptera</taxon>
        <taxon>Endopterygota</taxon>
        <taxon>Diptera</taxon>
        <taxon>Nematocera</taxon>
        <taxon>Culicoidea</taxon>
        <taxon>Culicidae</taxon>
        <taxon>Anophelinae</taxon>
        <taxon>Anopheles</taxon>
    </lineage>
</organism>
<evidence type="ECO:0000256" key="1">
    <source>
        <dbReference type="SAM" id="MobiDB-lite"/>
    </source>
</evidence>
<dbReference type="Proteomes" id="UP000075882">
    <property type="component" value="Unassembled WGS sequence"/>
</dbReference>
<accession>A0A8W7PNQ3</accession>